<reference evidence="2 3" key="1">
    <citation type="journal article" date="2021" name="Elife">
        <title>Chloroplast acquisition without the gene transfer in kleptoplastic sea slugs, Plakobranchus ocellatus.</title>
        <authorList>
            <person name="Maeda T."/>
            <person name="Takahashi S."/>
            <person name="Yoshida T."/>
            <person name="Shimamura S."/>
            <person name="Takaki Y."/>
            <person name="Nagai Y."/>
            <person name="Toyoda A."/>
            <person name="Suzuki Y."/>
            <person name="Arimoto A."/>
            <person name="Ishii H."/>
            <person name="Satoh N."/>
            <person name="Nishiyama T."/>
            <person name="Hasebe M."/>
            <person name="Maruyama T."/>
            <person name="Minagawa J."/>
            <person name="Obokata J."/>
            <person name="Shigenobu S."/>
        </authorList>
    </citation>
    <scope>NUCLEOTIDE SEQUENCE [LARGE SCALE GENOMIC DNA]</scope>
</reference>
<dbReference type="Proteomes" id="UP000762676">
    <property type="component" value="Unassembled WGS sequence"/>
</dbReference>
<evidence type="ECO:0000313" key="3">
    <source>
        <dbReference type="Proteomes" id="UP000762676"/>
    </source>
</evidence>
<feature type="region of interest" description="Disordered" evidence="1">
    <location>
        <begin position="246"/>
        <end position="282"/>
    </location>
</feature>
<feature type="region of interest" description="Disordered" evidence="1">
    <location>
        <begin position="102"/>
        <end position="146"/>
    </location>
</feature>
<sequence>MAWSRQKPKKEGDAWSLGENKRKRRKLDSEVQGQSSIKDDWDDSMELTQAELETLDVIASQAIVEEGTDAKREETSTIREGAISETAVDMLFFAKPSAKVHGISRRSTSSSSGSSAHPASLSSRSASDASGSLSSHTSENGKVEVDTLQSLRMKLEEEVKKAQEEKYRSAGEMAFLRESLRRQEDELEKVRADRDAAMEKEKQTQQSNEKTLQLRLDSMTSEAQFKDREFKNLQEQFRSLQQKLKRLEQDKHQSPSGVLTDTSQTRMPSPQKVPVRPSPPSKQKLRQMEELGTHSKGFPTKQTFLEQAPTSLQGPSCKLSISTASCQTTETTVFYKKTRRLKLKILPTSDYESSVSGTGIVQHLLQTSLDGASHTENLDMGLIGLMHAMSTALNVAGLSYTRTGGTSSASLSPIKPKRLLSKKISKEETSGTLQVVSKEHFQLAVDGLSQLLDDRLCDTSKKYERRVNPGWEDCSSRYSEGSGGNKSFLARPGKLTPTKLCSGRQTRPPAFSSPNAVSSSAALILPLLTDYIQHYVDLLNHPPTKPGSGSGLMRSPHHTMSPYRSTLESTSHSATTSSSFESSLDSLNSSILQLLHDGHVYAASMENFACAALRCTSLLLLLCPAVGDFILVPQLQLKTSTSTFTSSTSGNSSAVEGDGKSEVEADDEKSMSSCEIRILAAAGEQASGSSPDIKPRIQSPLLFHLVLQLAAQDLKDSSCAPEVMVQALHVLTLLCQDCHNEHLPKLQSIVTRGILTNCLRQISHVSVLTGAVRLLQSISSQSALFCKLCTKSENCPLFLMHQVNANKNIPAKSDDIIVFYKEYISCVSSVIAMQQQGLQQLLSNSCPCSNELVSGIVLAMYKLFRFYQQDTKKKKNSSMECAGVLWALGQGVTLLHAVAQADSAFLQHHSPVQPQYVNLLSGLRAVFKTEAVGWEFHLSAVEELCDFDPDLSDLSQESETEDKMVQG</sequence>
<feature type="compositionally biased region" description="Low complexity" evidence="1">
    <location>
        <begin position="565"/>
        <end position="579"/>
    </location>
</feature>
<dbReference type="PANTHER" id="PTHR28594:SF1">
    <property type="entry name" value="ATR-INTERACTING PROTEIN"/>
    <property type="match status" value="1"/>
</dbReference>
<feature type="region of interest" description="Disordered" evidence="1">
    <location>
        <begin position="1"/>
        <end position="44"/>
    </location>
</feature>
<proteinExistence type="predicted"/>
<dbReference type="GO" id="GO:0000077">
    <property type="term" value="P:DNA damage checkpoint signaling"/>
    <property type="evidence" value="ECO:0007669"/>
    <property type="project" value="InterPro"/>
</dbReference>
<dbReference type="PANTHER" id="PTHR28594">
    <property type="entry name" value="ATR-INTERACTING PROTEIN"/>
    <property type="match status" value="1"/>
</dbReference>
<organism evidence="2 3">
    <name type="scientific">Elysia marginata</name>
    <dbReference type="NCBI Taxonomy" id="1093978"/>
    <lineage>
        <taxon>Eukaryota</taxon>
        <taxon>Metazoa</taxon>
        <taxon>Spiralia</taxon>
        <taxon>Lophotrochozoa</taxon>
        <taxon>Mollusca</taxon>
        <taxon>Gastropoda</taxon>
        <taxon>Heterobranchia</taxon>
        <taxon>Euthyneura</taxon>
        <taxon>Panpulmonata</taxon>
        <taxon>Sacoglossa</taxon>
        <taxon>Placobranchoidea</taxon>
        <taxon>Plakobranchidae</taxon>
        <taxon>Elysia</taxon>
    </lineage>
</organism>
<evidence type="ECO:0000313" key="2">
    <source>
        <dbReference type="EMBL" id="GFR73673.1"/>
    </source>
</evidence>
<protein>
    <submittedName>
        <fullName evidence="2">ATR-interacting protein</fullName>
    </submittedName>
</protein>
<gene>
    <name evidence="2" type="ORF">ElyMa_000410900</name>
</gene>
<feature type="compositionally biased region" description="Low complexity" evidence="1">
    <location>
        <begin position="642"/>
        <end position="653"/>
    </location>
</feature>
<feature type="compositionally biased region" description="Basic and acidic residues" evidence="1">
    <location>
        <begin position="158"/>
        <end position="169"/>
    </location>
</feature>
<dbReference type="GO" id="GO:0006281">
    <property type="term" value="P:DNA repair"/>
    <property type="evidence" value="ECO:0007669"/>
    <property type="project" value="TreeGrafter"/>
</dbReference>
<dbReference type="InterPro" id="IPR033349">
    <property type="entry name" value="ATRIP"/>
</dbReference>
<feature type="compositionally biased region" description="Basic and acidic residues" evidence="1">
    <location>
        <begin position="178"/>
        <end position="203"/>
    </location>
</feature>
<dbReference type="EMBL" id="BMAT01000808">
    <property type="protein sequence ID" value="GFR73673.1"/>
    <property type="molecule type" value="Genomic_DNA"/>
</dbReference>
<keyword evidence="3" id="KW-1185">Reference proteome</keyword>
<comment type="caution">
    <text evidence="2">The sequence shown here is derived from an EMBL/GenBank/DDBJ whole genome shotgun (WGS) entry which is preliminary data.</text>
</comment>
<feature type="compositionally biased region" description="Polar residues" evidence="1">
    <location>
        <begin position="254"/>
        <end position="268"/>
    </location>
</feature>
<accession>A0AAV4FJU7</accession>
<feature type="region of interest" description="Disordered" evidence="1">
    <location>
        <begin position="543"/>
        <end position="579"/>
    </location>
</feature>
<feature type="region of interest" description="Disordered" evidence="1">
    <location>
        <begin position="482"/>
        <end position="514"/>
    </location>
</feature>
<dbReference type="AlphaFoldDB" id="A0AAV4FJU7"/>
<feature type="region of interest" description="Disordered" evidence="1">
    <location>
        <begin position="642"/>
        <end position="670"/>
    </location>
</feature>
<feature type="region of interest" description="Disordered" evidence="1">
    <location>
        <begin position="158"/>
        <end position="226"/>
    </location>
</feature>
<evidence type="ECO:0000256" key="1">
    <source>
        <dbReference type="SAM" id="MobiDB-lite"/>
    </source>
</evidence>
<feature type="compositionally biased region" description="Low complexity" evidence="1">
    <location>
        <begin position="105"/>
        <end position="138"/>
    </location>
</feature>
<name>A0AAV4FJU7_9GAST</name>